<dbReference type="Gene3D" id="1.10.10.10">
    <property type="entry name" value="Winged helix-like DNA-binding domain superfamily/Winged helix DNA-binding domain"/>
    <property type="match status" value="1"/>
</dbReference>
<dbReference type="Gene3D" id="1.10.1740.10">
    <property type="match status" value="1"/>
</dbReference>
<feature type="domain" description="RNA polymerase sigma-70 region 2" evidence="6">
    <location>
        <begin position="15"/>
        <end position="79"/>
    </location>
</feature>
<dbReference type="PANTHER" id="PTHR30173">
    <property type="entry name" value="SIGMA 19 FACTOR"/>
    <property type="match status" value="1"/>
</dbReference>
<gene>
    <name evidence="8" type="ORF">GCU56_21865</name>
</gene>
<keyword evidence="3" id="KW-0805">Transcription regulation</keyword>
<dbReference type="Proteomes" id="UP000470246">
    <property type="component" value="Unassembled WGS sequence"/>
</dbReference>
<dbReference type="InterPro" id="IPR036388">
    <property type="entry name" value="WH-like_DNA-bd_sf"/>
</dbReference>
<evidence type="ECO:0000256" key="4">
    <source>
        <dbReference type="ARBA" id="ARBA00023082"/>
    </source>
</evidence>
<dbReference type="Pfam" id="PF04542">
    <property type="entry name" value="Sigma70_r2"/>
    <property type="match status" value="1"/>
</dbReference>
<comment type="similarity">
    <text evidence="1">Belongs to the sigma-70 factor family. ECF subfamily.</text>
</comment>
<evidence type="ECO:0000313" key="9">
    <source>
        <dbReference type="Proteomes" id="UP000470246"/>
    </source>
</evidence>
<dbReference type="InterPro" id="IPR013324">
    <property type="entry name" value="RNA_pol_sigma_r3/r4-like"/>
</dbReference>
<sequence>MSLVTTPSPGPADTFEQHRSLLTGVAYRVLGSIADAEDVVQETWLRWSTVDHAGVRDPRAFLTTTVTRLALNGLRSRRHRQESYIGPWLPEPVPTAEDGDDPAQPVLLAESVSQAFLVVLESLSPLERVVFVLHDLFGFGHDEVARAVDRSEPAVRQLASRARRHVRERRPRAATDPAEHVRVTEAFMRAAVDGQVSALLAVLAPDVVVLTDAGGTQKAALRPITGAAKAARFLAAISSDVSGARWTLTPLNGRVGVLVHVGDELLGTVDLDTADGLVTAVRAQLNPSKLTAVRGIRP</sequence>
<dbReference type="InterPro" id="IPR007627">
    <property type="entry name" value="RNA_pol_sigma70_r2"/>
</dbReference>
<reference evidence="8 9" key="1">
    <citation type="submission" date="2020-02" db="EMBL/GenBank/DDBJ databases">
        <title>Geodermatophilus sabuli CPCC 205279 I12A-02694.</title>
        <authorList>
            <person name="Jiang Z."/>
        </authorList>
    </citation>
    <scope>NUCLEOTIDE SEQUENCE [LARGE SCALE GENOMIC DNA]</scope>
    <source>
        <strain evidence="8 9">I12A-02694</strain>
    </source>
</reference>
<name>A0A7K3W6M2_9ACTN</name>
<dbReference type="GO" id="GO:0006352">
    <property type="term" value="P:DNA-templated transcription initiation"/>
    <property type="evidence" value="ECO:0007669"/>
    <property type="project" value="InterPro"/>
</dbReference>
<dbReference type="PANTHER" id="PTHR30173:SF36">
    <property type="entry name" value="ECF RNA POLYMERASE SIGMA FACTOR SIGJ"/>
    <property type="match status" value="1"/>
</dbReference>
<organism evidence="8 9">
    <name type="scientific">Geodermatophilus sabuli</name>
    <dbReference type="NCBI Taxonomy" id="1564158"/>
    <lineage>
        <taxon>Bacteria</taxon>
        <taxon>Bacillati</taxon>
        <taxon>Actinomycetota</taxon>
        <taxon>Actinomycetes</taxon>
        <taxon>Geodermatophilales</taxon>
        <taxon>Geodermatophilaceae</taxon>
        <taxon>Geodermatophilus</taxon>
    </lineage>
</organism>
<comment type="subunit">
    <text evidence="2">Interacts transiently with the RNA polymerase catalytic core formed by RpoA, RpoB, RpoC and RpoZ (2 alpha, 1 beta, 1 beta' and 1 omega subunit) to form the RNA polymerase holoenzyme that can initiate transcription.</text>
</comment>
<dbReference type="SUPFAM" id="SSF54427">
    <property type="entry name" value="NTF2-like"/>
    <property type="match status" value="1"/>
</dbReference>
<dbReference type="InterPro" id="IPR014284">
    <property type="entry name" value="RNA_pol_sigma-70_dom"/>
</dbReference>
<accession>A0A7K3W6M2</accession>
<comment type="caution">
    <text evidence="8">The sequence shown here is derived from an EMBL/GenBank/DDBJ whole genome shotgun (WGS) entry which is preliminary data.</text>
</comment>
<dbReference type="NCBIfam" id="NF007214">
    <property type="entry name" value="PRK09636.1"/>
    <property type="match status" value="1"/>
</dbReference>
<dbReference type="GO" id="GO:0016987">
    <property type="term" value="F:sigma factor activity"/>
    <property type="evidence" value="ECO:0007669"/>
    <property type="project" value="UniProtKB-KW"/>
</dbReference>
<keyword evidence="4" id="KW-0731">Sigma factor</keyword>
<dbReference type="InterPro" id="IPR032710">
    <property type="entry name" value="NTF2-like_dom_sf"/>
</dbReference>
<evidence type="ECO:0000256" key="3">
    <source>
        <dbReference type="ARBA" id="ARBA00023015"/>
    </source>
</evidence>
<evidence type="ECO:0000256" key="1">
    <source>
        <dbReference type="ARBA" id="ARBA00010641"/>
    </source>
</evidence>
<dbReference type="InterPro" id="IPR013325">
    <property type="entry name" value="RNA_pol_sigma_r2"/>
</dbReference>
<dbReference type="EMBL" id="JAAGWF010000030">
    <property type="protein sequence ID" value="NEK60509.1"/>
    <property type="molecule type" value="Genomic_DNA"/>
</dbReference>
<dbReference type="NCBIfam" id="TIGR02937">
    <property type="entry name" value="sigma70-ECF"/>
    <property type="match status" value="1"/>
</dbReference>
<dbReference type="Gene3D" id="3.10.450.50">
    <property type="match status" value="1"/>
</dbReference>
<keyword evidence="9" id="KW-1185">Reference proteome</keyword>
<evidence type="ECO:0000313" key="8">
    <source>
        <dbReference type="EMBL" id="NEK60509.1"/>
    </source>
</evidence>
<dbReference type="AlphaFoldDB" id="A0A7K3W6M2"/>
<evidence type="ECO:0000259" key="6">
    <source>
        <dbReference type="Pfam" id="PF04542"/>
    </source>
</evidence>
<dbReference type="InterPro" id="IPR052704">
    <property type="entry name" value="ECF_Sigma-70_Domain"/>
</dbReference>
<dbReference type="GO" id="GO:0003677">
    <property type="term" value="F:DNA binding"/>
    <property type="evidence" value="ECO:0007669"/>
    <property type="project" value="InterPro"/>
</dbReference>
<proteinExistence type="inferred from homology"/>
<evidence type="ECO:0000256" key="5">
    <source>
        <dbReference type="ARBA" id="ARBA00023163"/>
    </source>
</evidence>
<dbReference type="InterPro" id="IPR013249">
    <property type="entry name" value="RNA_pol_sigma70_r4_t2"/>
</dbReference>
<protein>
    <submittedName>
        <fullName evidence="8">Sigma-70 family RNA polymerase sigma factor</fullName>
    </submittedName>
</protein>
<evidence type="ECO:0000256" key="2">
    <source>
        <dbReference type="ARBA" id="ARBA00011344"/>
    </source>
</evidence>
<keyword evidence="5" id="KW-0804">Transcription</keyword>
<dbReference type="SUPFAM" id="SSF88946">
    <property type="entry name" value="Sigma2 domain of RNA polymerase sigma factors"/>
    <property type="match status" value="1"/>
</dbReference>
<evidence type="ECO:0000259" key="7">
    <source>
        <dbReference type="Pfam" id="PF08281"/>
    </source>
</evidence>
<feature type="domain" description="RNA polymerase sigma factor 70 region 4 type 2" evidence="7">
    <location>
        <begin position="114"/>
        <end position="165"/>
    </location>
</feature>
<dbReference type="Pfam" id="PF08281">
    <property type="entry name" value="Sigma70_r4_2"/>
    <property type="match status" value="1"/>
</dbReference>
<dbReference type="SUPFAM" id="SSF88659">
    <property type="entry name" value="Sigma3 and sigma4 domains of RNA polymerase sigma factors"/>
    <property type="match status" value="1"/>
</dbReference>